<dbReference type="EMBL" id="JAKCXM010000299">
    <property type="protein sequence ID" value="KAJ0396352.1"/>
    <property type="molecule type" value="Genomic_DNA"/>
</dbReference>
<evidence type="ECO:0000313" key="3">
    <source>
        <dbReference type="EMBL" id="KAJ0396352.1"/>
    </source>
</evidence>
<feature type="compositionally biased region" description="Polar residues" evidence="2">
    <location>
        <begin position="377"/>
        <end position="400"/>
    </location>
</feature>
<keyword evidence="1" id="KW-0175">Coiled coil</keyword>
<feature type="compositionally biased region" description="Low complexity" evidence="2">
    <location>
        <begin position="401"/>
        <end position="416"/>
    </location>
</feature>
<dbReference type="AlphaFoldDB" id="A0AAD5Q6F6"/>
<evidence type="ECO:0000256" key="1">
    <source>
        <dbReference type="SAM" id="Coils"/>
    </source>
</evidence>
<evidence type="ECO:0008006" key="5">
    <source>
        <dbReference type="Google" id="ProtNLM"/>
    </source>
</evidence>
<feature type="coiled-coil region" evidence="1">
    <location>
        <begin position="89"/>
        <end position="119"/>
    </location>
</feature>
<organism evidence="3 4">
    <name type="scientific">Pythium insidiosum</name>
    <name type="common">Pythiosis disease agent</name>
    <dbReference type="NCBI Taxonomy" id="114742"/>
    <lineage>
        <taxon>Eukaryota</taxon>
        <taxon>Sar</taxon>
        <taxon>Stramenopiles</taxon>
        <taxon>Oomycota</taxon>
        <taxon>Peronosporomycetes</taxon>
        <taxon>Pythiales</taxon>
        <taxon>Pythiaceae</taxon>
        <taxon>Pythium</taxon>
    </lineage>
</organism>
<feature type="region of interest" description="Disordered" evidence="2">
    <location>
        <begin position="377"/>
        <end position="417"/>
    </location>
</feature>
<proteinExistence type="predicted"/>
<comment type="caution">
    <text evidence="3">The sequence shown here is derived from an EMBL/GenBank/DDBJ whole genome shotgun (WGS) entry which is preliminary data.</text>
</comment>
<dbReference type="Proteomes" id="UP001209570">
    <property type="component" value="Unassembled WGS sequence"/>
</dbReference>
<evidence type="ECO:0000256" key="2">
    <source>
        <dbReference type="SAM" id="MobiDB-lite"/>
    </source>
</evidence>
<name>A0AAD5Q6F6_PYTIN</name>
<keyword evidence="4" id="KW-1185">Reference proteome</keyword>
<accession>A0AAD5Q6F6</accession>
<gene>
    <name evidence="3" type="ORF">P43SY_008653</name>
</gene>
<protein>
    <recommendedName>
        <fullName evidence="5">CCHC-type domain-containing protein</fullName>
    </recommendedName>
</protein>
<evidence type="ECO:0000313" key="4">
    <source>
        <dbReference type="Proteomes" id="UP001209570"/>
    </source>
</evidence>
<sequence length="727" mass="80752">MEGHADAIVAQAGSVPYASYPPTPTDGDLLLLQETRTAAIRHGVPTEDTRMHVAALAQHSAEVHRRTAEQLGHVHQRQESLEAQTTEYLRAQHEQHLELRRQQEEMEKQMNEHRRFIEEQYRLLKEAQEAVGRHGQQLESLAEVVQQPRAQARWGAFAQSVTEESRPPRETPIVTIATGANMPTPPVFRGSTKKDKREFMDAYMLYESRIRALNQGTQTHIYIMPLSTCIAQDAMTRICETELFKIPSDVSEAEWRNYFLTARLPDPLAFKRLDVAMAGLKMDTSLYDADSRVSKLMQEFYKVLFDWNMEDLVVQDPKRVVTYLVEALRPPAFKASIKDQLSQAMFKPKRSSMQAFLMWLRPELEGFMKYEAHITNAPTGRQNSRGAPIATQATGTNAQQGSTKKTTGKGATDSSKVAGDRRCFKCGDPAHGVFQCPHVANAQESKMLYEKHTGKKVIKPVGAVTGRAGTRLPGIPCVVMDAVETTITPDSGAEISMVSTKLVEQLREAGAWVPCQNLPEETAVSGIGGGVWPVRKKVKLDLRFQTVGGPLTLRNVICWVSEQALPSGMGELLLSRPMMERLGYSSEGLLSEAQRRQAEYDMGDSEGVSPSALQRVFAYTDTVEGPGPAEEEIRLYAAEDDACFPKADAQIPDEADEVRKVLAEKVSAAAAMGAPPAVTMALTALLDRYADVFRLRLGRDPPVDMPPMVIRLKEGAVPNRWHGRCRS</sequence>
<reference evidence="3" key="1">
    <citation type="submission" date="2021-12" db="EMBL/GenBank/DDBJ databases">
        <title>Prjna785345.</title>
        <authorList>
            <person name="Rujirawat T."/>
            <person name="Krajaejun T."/>
        </authorList>
    </citation>
    <scope>NUCLEOTIDE SEQUENCE</scope>
    <source>
        <strain evidence="3">Pi057C3</strain>
    </source>
</reference>